<evidence type="ECO:0000313" key="9">
    <source>
        <dbReference type="EMBL" id="QNR26100.1"/>
    </source>
</evidence>
<name>A0A7H0VK52_9FLAO</name>
<dbReference type="Pfam" id="PF01694">
    <property type="entry name" value="Rhomboid"/>
    <property type="match status" value="1"/>
</dbReference>
<accession>A0A7H0VK52</accession>
<keyword evidence="4" id="KW-0378">Hydrolase</keyword>
<dbReference type="GO" id="GO:0004252">
    <property type="term" value="F:serine-type endopeptidase activity"/>
    <property type="evidence" value="ECO:0007669"/>
    <property type="project" value="InterPro"/>
</dbReference>
<evidence type="ECO:0000256" key="2">
    <source>
        <dbReference type="ARBA" id="ARBA00009045"/>
    </source>
</evidence>
<feature type="transmembrane region" description="Helical" evidence="7">
    <location>
        <begin position="148"/>
        <end position="170"/>
    </location>
</feature>
<feature type="transmembrane region" description="Helical" evidence="7">
    <location>
        <begin position="125"/>
        <end position="142"/>
    </location>
</feature>
<organism evidence="9 10">
    <name type="scientific">Croceimicrobium hydrocarbonivorans</name>
    <dbReference type="NCBI Taxonomy" id="2761580"/>
    <lineage>
        <taxon>Bacteria</taxon>
        <taxon>Pseudomonadati</taxon>
        <taxon>Bacteroidota</taxon>
        <taxon>Flavobacteriia</taxon>
        <taxon>Flavobacteriales</taxon>
        <taxon>Owenweeksiaceae</taxon>
        <taxon>Croceimicrobium</taxon>
    </lineage>
</organism>
<evidence type="ECO:0000256" key="7">
    <source>
        <dbReference type="SAM" id="Phobius"/>
    </source>
</evidence>
<reference evidence="9 10" key="1">
    <citation type="submission" date="2020-08" db="EMBL/GenBank/DDBJ databases">
        <title>Croceimicrobium hydrocarbonivorans gen. nov., sp. nov., a novel marine bacterium isolated from a bacterial consortium that degrades polyethylene terephthalate.</title>
        <authorList>
            <person name="Liu R."/>
        </authorList>
    </citation>
    <scope>NUCLEOTIDE SEQUENCE [LARGE SCALE GENOMIC DNA]</scope>
    <source>
        <strain evidence="9 10">A20-9</strain>
    </source>
</reference>
<dbReference type="GO" id="GO:0006508">
    <property type="term" value="P:proteolysis"/>
    <property type="evidence" value="ECO:0007669"/>
    <property type="project" value="UniProtKB-KW"/>
</dbReference>
<dbReference type="PANTHER" id="PTHR43731">
    <property type="entry name" value="RHOMBOID PROTEASE"/>
    <property type="match status" value="1"/>
</dbReference>
<dbReference type="InterPro" id="IPR050925">
    <property type="entry name" value="Rhomboid_protease_S54"/>
</dbReference>
<feature type="transmembrane region" description="Helical" evidence="7">
    <location>
        <begin position="71"/>
        <end position="89"/>
    </location>
</feature>
<protein>
    <submittedName>
        <fullName evidence="9">Rhomboid family intramembrane serine protease</fullName>
    </submittedName>
</protein>
<dbReference type="SUPFAM" id="SSF144091">
    <property type="entry name" value="Rhomboid-like"/>
    <property type="match status" value="1"/>
</dbReference>
<dbReference type="PANTHER" id="PTHR43731:SF14">
    <property type="entry name" value="PRESENILIN-ASSOCIATED RHOMBOID-LIKE PROTEIN, MITOCHONDRIAL"/>
    <property type="match status" value="1"/>
</dbReference>
<comment type="similarity">
    <text evidence="2">Belongs to the peptidase S54 family.</text>
</comment>
<dbReference type="EMBL" id="CP060139">
    <property type="protein sequence ID" value="QNR26100.1"/>
    <property type="molecule type" value="Genomic_DNA"/>
</dbReference>
<keyword evidence="3 7" id="KW-0812">Transmembrane</keyword>
<keyword evidence="10" id="KW-1185">Reference proteome</keyword>
<dbReference type="GO" id="GO:0016020">
    <property type="term" value="C:membrane"/>
    <property type="evidence" value="ECO:0007669"/>
    <property type="project" value="UniProtKB-SubCell"/>
</dbReference>
<evidence type="ECO:0000256" key="6">
    <source>
        <dbReference type="ARBA" id="ARBA00023136"/>
    </source>
</evidence>
<evidence type="ECO:0000256" key="1">
    <source>
        <dbReference type="ARBA" id="ARBA00004141"/>
    </source>
</evidence>
<evidence type="ECO:0000313" key="10">
    <source>
        <dbReference type="Proteomes" id="UP000516305"/>
    </source>
</evidence>
<dbReference type="InterPro" id="IPR035952">
    <property type="entry name" value="Rhomboid-like_sf"/>
</dbReference>
<proteinExistence type="inferred from homology"/>
<dbReference type="AlphaFoldDB" id="A0A7H0VK52"/>
<evidence type="ECO:0000256" key="5">
    <source>
        <dbReference type="ARBA" id="ARBA00022989"/>
    </source>
</evidence>
<evidence type="ECO:0000259" key="8">
    <source>
        <dbReference type="Pfam" id="PF01694"/>
    </source>
</evidence>
<feature type="domain" description="Peptidase S54 rhomboid" evidence="8">
    <location>
        <begin position="30"/>
        <end position="166"/>
    </location>
</feature>
<keyword evidence="6 7" id="KW-0472">Membrane</keyword>
<keyword evidence="5 7" id="KW-1133">Transmembrane helix</keyword>
<keyword evidence="9" id="KW-0645">Protease</keyword>
<comment type="subcellular location">
    <subcellularLocation>
        <location evidence="1">Membrane</location>
        <topology evidence="1">Multi-pass membrane protein</topology>
    </subcellularLocation>
</comment>
<sequence>MAMSGVNILMPDNESLLLWGANFRPVTLDGEWWRLISSCFLHIGLLHLLMNMYALLYIGVLLEPYLGKARFLSAYLLSGLAGSTASLYWNELTISAGASGAIFGMYGVFLAMLTTNLIEKSTRKTMLSSIVIFVGYNLMYGLKGGIDNAAHIGGLLSGLLIGYAFYPSLLKPEKPILAQRSIALLSLFILSISTLVLVYKNPGDLLKYQTEMEEFALLEEKALGIYNLPKTSTDLDYLNEIRNTGIPSWKANIELLERMEQLDLPTDIHSRITKLKDYCNLRIKVYELIQKGILEKTDFYYSEIEQYNLEIEQLITDLNN</sequence>
<evidence type="ECO:0000256" key="4">
    <source>
        <dbReference type="ARBA" id="ARBA00022801"/>
    </source>
</evidence>
<feature type="transmembrane region" description="Helical" evidence="7">
    <location>
        <begin position="32"/>
        <end position="59"/>
    </location>
</feature>
<feature type="transmembrane region" description="Helical" evidence="7">
    <location>
        <begin position="182"/>
        <end position="199"/>
    </location>
</feature>
<dbReference type="Proteomes" id="UP000516305">
    <property type="component" value="Chromosome"/>
</dbReference>
<gene>
    <name evidence="9" type="ORF">H4K34_17125</name>
</gene>
<dbReference type="InterPro" id="IPR022764">
    <property type="entry name" value="Peptidase_S54_rhomboid_dom"/>
</dbReference>
<feature type="transmembrane region" description="Helical" evidence="7">
    <location>
        <begin position="95"/>
        <end position="113"/>
    </location>
</feature>
<evidence type="ECO:0000256" key="3">
    <source>
        <dbReference type="ARBA" id="ARBA00022692"/>
    </source>
</evidence>
<dbReference type="KEGG" id="chyd:H4K34_17125"/>
<dbReference type="Gene3D" id="1.20.1540.10">
    <property type="entry name" value="Rhomboid-like"/>
    <property type="match status" value="1"/>
</dbReference>